<dbReference type="SMART" id="SM00450">
    <property type="entry name" value="RHOD"/>
    <property type="match status" value="2"/>
</dbReference>
<dbReference type="InterPro" id="IPR045078">
    <property type="entry name" value="TST/MPST-like"/>
</dbReference>
<evidence type="ECO:0000313" key="5">
    <source>
        <dbReference type="Proteomes" id="UP000748752"/>
    </source>
</evidence>
<proteinExistence type="predicted"/>
<feature type="domain" description="Rhodanese" evidence="3">
    <location>
        <begin position="171"/>
        <end position="284"/>
    </location>
</feature>
<dbReference type="PROSITE" id="PS50206">
    <property type="entry name" value="RHODANESE_3"/>
    <property type="match status" value="2"/>
</dbReference>
<gene>
    <name evidence="4" type="ORF">CKO31_22090</name>
</gene>
<dbReference type="InterPro" id="IPR001763">
    <property type="entry name" value="Rhodanese-like_dom"/>
</dbReference>
<evidence type="ECO:0000256" key="1">
    <source>
        <dbReference type="ARBA" id="ARBA00022679"/>
    </source>
</evidence>
<dbReference type="Proteomes" id="UP000748752">
    <property type="component" value="Unassembled WGS sequence"/>
</dbReference>
<dbReference type="SUPFAM" id="SSF52821">
    <property type="entry name" value="Rhodanese/Cell cycle control phosphatase"/>
    <property type="match status" value="2"/>
</dbReference>
<dbReference type="PANTHER" id="PTHR11364:SF27">
    <property type="entry name" value="SULFURTRANSFERASE"/>
    <property type="match status" value="1"/>
</dbReference>
<evidence type="ECO:0000259" key="3">
    <source>
        <dbReference type="PROSITE" id="PS50206"/>
    </source>
</evidence>
<keyword evidence="2" id="KW-0677">Repeat</keyword>
<organism evidence="4 5">
    <name type="scientific">Thiohalocapsa halophila</name>
    <dbReference type="NCBI Taxonomy" id="69359"/>
    <lineage>
        <taxon>Bacteria</taxon>
        <taxon>Pseudomonadati</taxon>
        <taxon>Pseudomonadota</taxon>
        <taxon>Gammaproteobacteria</taxon>
        <taxon>Chromatiales</taxon>
        <taxon>Chromatiaceae</taxon>
        <taxon>Thiohalocapsa</taxon>
    </lineage>
</organism>
<dbReference type="InterPro" id="IPR036873">
    <property type="entry name" value="Rhodanese-like_dom_sf"/>
</dbReference>
<dbReference type="Pfam" id="PF00581">
    <property type="entry name" value="Rhodanese"/>
    <property type="match status" value="2"/>
</dbReference>
<dbReference type="CDD" id="cd01448">
    <property type="entry name" value="TST_Repeat_1"/>
    <property type="match status" value="1"/>
</dbReference>
<accession>A0ABS1CN84</accession>
<dbReference type="RefSeq" id="WP_200241832.1">
    <property type="nucleotide sequence ID" value="NZ_NRRV01000083.1"/>
</dbReference>
<keyword evidence="1" id="KW-0808">Transferase</keyword>
<keyword evidence="5" id="KW-1185">Reference proteome</keyword>
<sequence>MTTNNPLPSLLVSAQALRARLGDPRLALFDCRFSLADQTAGARAYAAGHLPGALYAHLDADLSGRVTATTGRHPLPEPARLAHWLGACGVGTGTEVVVYDDMGGAFAVRLWWLLHWLGHTRVALLDGGFQAWQATGGALTTEVPEPTPTSFCEQPNETRWITTNALAAALPSTAVQVIDARAPERFRGEQEPIDPVAGHIPGAINLPFTGNLDADGYFLPPEALRARFAGALGDTPPARVAHSCGSGVNACHNLFAMELAGLSGSRLYAGSWSEWIRDPGRPVAV</sequence>
<comment type="caution">
    <text evidence="4">The sequence shown here is derived from an EMBL/GenBank/DDBJ whole genome shotgun (WGS) entry which is preliminary data.</text>
</comment>
<dbReference type="Gene3D" id="3.40.250.10">
    <property type="entry name" value="Rhodanese-like domain"/>
    <property type="match status" value="2"/>
</dbReference>
<evidence type="ECO:0000313" key="4">
    <source>
        <dbReference type="EMBL" id="MBK1633392.1"/>
    </source>
</evidence>
<protein>
    <submittedName>
        <fullName evidence="4">Sulfurtransferase</fullName>
    </submittedName>
</protein>
<dbReference type="PANTHER" id="PTHR11364">
    <property type="entry name" value="THIOSULFATE SULFERTANSFERASE"/>
    <property type="match status" value="1"/>
</dbReference>
<reference evidence="4 5" key="1">
    <citation type="journal article" date="2020" name="Microorganisms">
        <title>Osmotic Adaptation and Compatible Solute Biosynthesis of Phototrophic Bacteria as Revealed from Genome Analyses.</title>
        <authorList>
            <person name="Imhoff J.F."/>
            <person name="Rahn T."/>
            <person name="Kunzel S."/>
            <person name="Keller A."/>
            <person name="Neulinger S.C."/>
        </authorList>
    </citation>
    <scope>NUCLEOTIDE SEQUENCE [LARGE SCALE GENOMIC DNA]</scope>
    <source>
        <strain evidence="4 5">DSM 6210</strain>
    </source>
</reference>
<dbReference type="CDD" id="cd01449">
    <property type="entry name" value="TST_Repeat_2"/>
    <property type="match status" value="1"/>
</dbReference>
<evidence type="ECO:0000256" key="2">
    <source>
        <dbReference type="ARBA" id="ARBA00022737"/>
    </source>
</evidence>
<name>A0ABS1CN84_9GAMM</name>
<dbReference type="EMBL" id="NRRV01000083">
    <property type="protein sequence ID" value="MBK1633392.1"/>
    <property type="molecule type" value="Genomic_DNA"/>
</dbReference>
<feature type="domain" description="Rhodanese" evidence="3">
    <location>
        <begin position="22"/>
        <end position="141"/>
    </location>
</feature>